<name>A0ABM6RVS2_9FIRM</name>
<proteinExistence type="predicted"/>
<protein>
    <submittedName>
        <fullName evidence="3">IS110 family transposase</fullName>
    </submittedName>
</protein>
<sequence length="248" mass="28320">MKSYYSQVLAAFADIGRPVALAFLAAWPDPVEARKIALSDLMTWLRQHRYPRAAQEAPRIWSTVQQRALEASLGKRRAQVWAVRALVAQLQALQAEQRALREHLEELFLTNPDADLWMSVPGVAVTLGARLLAGFGPDRDRFELAEAAQALAGTSPVLYQSGKLKRVHMRRACDKHFRATVHQFAFTSLSRCAWARQYYDQHRARGHGHHAALRALANLWMRILFRMWKTGQHYDESRFLANRARHAS</sequence>
<dbReference type="Pfam" id="PF02371">
    <property type="entry name" value="Transposase_20"/>
    <property type="match status" value="1"/>
</dbReference>
<keyword evidence="4" id="KW-1185">Reference proteome</keyword>
<dbReference type="InterPro" id="IPR003346">
    <property type="entry name" value="Transposase_20"/>
</dbReference>
<organism evidence="3 4">
    <name type="scientific">Sulfobacillus thermotolerans</name>
    <dbReference type="NCBI Taxonomy" id="338644"/>
    <lineage>
        <taxon>Bacteria</taxon>
        <taxon>Bacillati</taxon>
        <taxon>Bacillota</taxon>
        <taxon>Clostridia</taxon>
        <taxon>Eubacteriales</taxon>
        <taxon>Clostridiales Family XVII. Incertae Sedis</taxon>
        <taxon>Sulfobacillus</taxon>
    </lineage>
</organism>
<dbReference type="EMBL" id="CP019454">
    <property type="protein sequence ID" value="AUW95364.1"/>
    <property type="molecule type" value="Genomic_DNA"/>
</dbReference>
<feature type="coiled-coil region" evidence="1">
    <location>
        <begin position="83"/>
        <end position="110"/>
    </location>
</feature>
<dbReference type="PANTHER" id="PTHR33055">
    <property type="entry name" value="TRANSPOSASE FOR INSERTION SEQUENCE ELEMENT IS1111A"/>
    <property type="match status" value="1"/>
</dbReference>
<dbReference type="Proteomes" id="UP000325292">
    <property type="component" value="Chromosome"/>
</dbReference>
<evidence type="ECO:0000313" key="3">
    <source>
        <dbReference type="EMBL" id="AUW95364.1"/>
    </source>
</evidence>
<accession>A0ABM6RVS2</accession>
<reference evidence="3 4" key="1">
    <citation type="journal article" date="2019" name="Sci. Rep.">
        <title>Sulfobacillus thermotolerans: new insights into resistance and metabolic capacities of acidophilic chemolithotrophs.</title>
        <authorList>
            <person name="Panyushkina A.E."/>
            <person name="Babenko V.V."/>
            <person name="Nikitina A.S."/>
            <person name="Selezneva O.V."/>
            <person name="Tsaplina I.A."/>
            <person name="Letarova M.A."/>
            <person name="Kostryukova E.S."/>
            <person name="Letarov A.V."/>
        </authorList>
    </citation>
    <scope>NUCLEOTIDE SEQUENCE [LARGE SCALE GENOMIC DNA]</scope>
    <source>
        <strain evidence="3 4">Kr1</strain>
    </source>
</reference>
<evidence type="ECO:0000313" key="4">
    <source>
        <dbReference type="Proteomes" id="UP000325292"/>
    </source>
</evidence>
<evidence type="ECO:0000256" key="1">
    <source>
        <dbReference type="SAM" id="Coils"/>
    </source>
</evidence>
<gene>
    <name evidence="3" type="ORF">BXT84_03145</name>
</gene>
<keyword evidence="1" id="KW-0175">Coiled coil</keyword>
<dbReference type="InterPro" id="IPR047650">
    <property type="entry name" value="Transpos_IS110"/>
</dbReference>
<evidence type="ECO:0000259" key="2">
    <source>
        <dbReference type="Pfam" id="PF02371"/>
    </source>
</evidence>
<feature type="domain" description="Transposase IS116/IS110/IS902 C-terminal" evidence="2">
    <location>
        <begin position="116"/>
        <end position="199"/>
    </location>
</feature>
<dbReference type="PANTHER" id="PTHR33055:SF3">
    <property type="entry name" value="PUTATIVE TRANSPOSASE FOR IS117-RELATED"/>
    <property type="match status" value="1"/>
</dbReference>